<keyword evidence="1" id="KW-0812">Transmembrane</keyword>
<dbReference type="PROSITE" id="PS50004">
    <property type="entry name" value="C2"/>
    <property type="match status" value="1"/>
</dbReference>
<evidence type="ECO:0000259" key="2">
    <source>
        <dbReference type="PROSITE" id="PS50004"/>
    </source>
</evidence>
<keyword evidence="1" id="KW-1133">Transmembrane helix</keyword>
<keyword evidence="3" id="KW-1185">Reference proteome</keyword>
<evidence type="ECO:0000256" key="1">
    <source>
        <dbReference type="SAM" id="Phobius"/>
    </source>
</evidence>
<dbReference type="PANTHER" id="PTHR10024">
    <property type="entry name" value="SYNAPTOTAGMIN"/>
    <property type="match status" value="1"/>
</dbReference>
<name>A0A1I8I9A9_9PLAT</name>
<dbReference type="Proteomes" id="UP000095280">
    <property type="component" value="Unplaced"/>
</dbReference>
<proteinExistence type="predicted"/>
<organism evidence="3 4">
    <name type="scientific">Macrostomum lignano</name>
    <dbReference type="NCBI Taxonomy" id="282301"/>
    <lineage>
        <taxon>Eukaryota</taxon>
        <taxon>Metazoa</taxon>
        <taxon>Spiralia</taxon>
        <taxon>Lophotrochozoa</taxon>
        <taxon>Platyhelminthes</taxon>
        <taxon>Rhabditophora</taxon>
        <taxon>Macrostomorpha</taxon>
        <taxon>Macrostomida</taxon>
        <taxon>Macrostomidae</taxon>
        <taxon>Macrostomum</taxon>
    </lineage>
</organism>
<sequence length="400" mass="44756">ALGRRRRSHWGRRAPSTALPRVSVAAPSDTCDRHGTVLFDNWTAAMLTEDTKVIVICMVISGFVIVLGFLVCLLCPCCPLQRLLDRCIRRNAVRKGKETTNCLKDCCSDETSSIIEANFNEKYPYGGIQASGEVQSVSGISYPKAWEQKRFEAEPKPYITLNFSVTRQSDCLVVYLYKADGTPGPKLGLCHNNFAQVQLSDARSQTVIADVRTRFISHTMSPVFNETLILSMPSNLPADRLSLCIQCMDYDRFSRERVIGEVRVPLPVDSEQTVQYNSVLSEPPLTEKGEILIALHYMPTAERLIVMLLKANNVLTQERRIPVLLANGSAAFKKRTRLFEESSRPVFNESVTVSVPRHSLGRVTLIVSLMNCHLRKRIRPDLDNCLGYVVFSSSCYGSGK</sequence>
<dbReference type="AlphaFoldDB" id="A0A1I8I9A9"/>
<keyword evidence="1" id="KW-0472">Membrane</keyword>
<dbReference type="InterPro" id="IPR000008">
    <property type="entry name" value="C2_dom"/>
</dbReference>
<dbReference type="SUPFAM" id="SSF49562">
    <property type="entry name" value="C2 domain (Calcium/lipid-binding domain, CaLB)"/>
    <property type="match status" value="2"/>
</dbReference>
<accession>A0A1I8I9A9</accession>
<feature type="domain" description="C2" evidence="2">
    <location>
        <begin position="153"/>
        <end position="281"/>
    </location>
</feature>
<dbReference type="Pfam" id="PF00168">
    <property type="entry name" value="C2"/>
    <property type="match status" value="2"/>
</dbReference>
<evidence type="ECO:0000313" key="4">
    <source>
        <dbReference type="WBParaSite" id="maker-uti_cns_0010932-snap-gene-0.2-mRNA-1"/>
    </source>
</evidence>
<dbReference type="Gene3D" id="2.60.40.150">
    <property type="entry name" value="C2 domain"/>
    <property type="match status" value="2"/>
</dbReference>
<dbReference type="SMART" id="SM00239">
    <property type="entry name" value="C2"/>
    <property type="match status" value="2"/>
</dbReference>
<feature type="transmembrane region" description="Helical" evidence="1">
    <location>
        <begin position="53"/>
        <end position="71"/>
    </location>
</feature>
<evidence type="ECO:0000313" key="3">
    <source>
        <dbReference type="Proteomes" id="UP000095280"/>
    </source>
</evidence>
<reference evidence="4" key="1">
    <citation type="submission" date="2016-11" db="UniProtKB">
        <authorList>
            <consortium name="WormBaseParasite"/>
        </authorList>
    </citation>
    <scope>IDENTIFICATION</scope>
</reference>
<dbReference type="InterPro" id="IPR035892">
    <property type="entry name" value="C2_domain_sf"/>
</dbReference>
<protein>
    <submittedName>
        <fullName evidence="4">C2 domain-containing protein</fullName>
    </submittedName>
</protein>
<dbReference type="WBParaSite" id="maker-uti_cns_0010932-snap-gene-0.2-mRNA-1">
    <property type="protein sequence ID" value="maker-uti_cns_0010932-snap-gene-0.2-mRNA-1"/>
    <property type="gene ID" value="maker-uti_cns_0010932-snap-gene-0.2"/>
</dbReference>